<name>A0A964FFT9_9CYAN</name>
<proteinExistence type="predicted"/>
<sequence>MKRIKELNDRLRGISRFFFLDSRIRKSENKAIAQERNIGATEICFANNLEMSEVIQITSKDKGSETIESINTASHRYKRLAFKILKPKSRLTWVY</sequence>
<protein>
    <submittedName>
        <fullName evidence="1">Uncharacterized protein</fullName>
    </submittedName>
</protein>
<gene>
    <name evidence="1" type="ORF">I4641_02305</name>
</gene>
<dbReference type="AlphaFoldDB" id="A0A964FFT9"/>
<reference evidence="1" key="1">
    <citation type="journal article" date="2021" name="Antonie Van Leeuwenhoek">
        <title>Draft genome and description of Waterburya agarophytonicola gen. nov. sp. nov. (Pleurocapsales, Cyanobacteria): a seaweed symbiont.</title>
        <authorList>
            <person name="Bonthond G."/>
            <person name="Shalygin S."/>
            <person name="Bayer T."/>
            <person name="Weinberger F."/>
        </authorList>
    </citation>
    <scope>NUCLEOTIDE SEQUENCE</scope>
    <source>
        <strain evidence="1">KI4</strain>
    </source>
</reference>
<evidence type="ECO:0000313" key="1">
    <source>
        <dbReference type="EMBL" id="MCC0175813.1"/>
    </source>
</evidence>
<keyword evidence="2" id="KW-1185">Reference proteome</keyword>
<evidence type="ECO:0000313" key="2">
    <source>
        <dbReference type="Proteomes" id="UP000729733"/>
    </source>
</evidence>
<dbReference type="EMBL" id="JADWDC010000004">
    <property type="protein sequence ID" value="MCC0175813.1"/>
    <property type="molecule type" value="Genomic_DNA"/>
</dbReference>
<organism evidence="1 2">
    <name type="scientific">Waterburya agarophytonicola KI4</name>
    <dbReference type="NCBI Taxonomy" id="2874699"/>
    <lineage>
        <taxon>Bacteria</taxon>
        <taxon>Bacillati</taxon>
        <taxon>Cyanobacteriota</taxon>
        <taxon>Cyanophyceae</taxon>
        <taxon>Pleurocapsales</taxon>
        <taxon>Hyellaceae</taxon>
        <taxon>Waterburya</taxon>
        <taxon>Waterburya agarophytonicola</taxon>
    </lineage>
</organism>
<dbReference type="Proteomes" id="UP000729733">
    <property type="component" value="Unassembled WGS sequence"/>
</dbReference>
<accession>A0A964FFT9</accession>
<comment type="caution">
    <text evidence="1">The sequence shown here is derived from an EMBL/GenBank/DDBJ whole genome shotgun (WGS) entry which is preliminary data.</text>
</comment>
<dbReference type="RefSeq" id="WP_229638812.1">
    <property type="nucleotide sequence ID" value="NZ_JADWDC010000004.1"/>
</dbReference>